<comment type="caution">
    <text evidence="1">The sequence shown here is derived from an EMBL/GenBank/DDBJ whole genome shotgun (WGS) entry which is preliminary data.</text>
</comment>
<dbReference type="SUPFAM" id="SSF55166">
    <property type="entry name" value="Hedgehog/DD-peptidase"/>
    <property type="match status" value="1"/>
</dbReference>
<proteinExistence type="predicted"/>
<dbReference type="InterPro" id="IPR009045">
    <property type="entry name" value="Zn_M74/Hedgehog-like"/>
</dbReference>
<dbReference type="RefSeq" id="WP_227909154.1">
    <property type="nucleotide sequence ID" value="NZ_CP095461.1"/>
</dbReference>
<organism evidence="1 2">
    <name type="scientific">Arthrobacter gengyunqii</name>
    <dbReference type="NCBI Taxonomy" id="2886940"/>
    <lineage>
        <taxon>Bacteria</taxon>
        <taxon>Bacillati</taxon>
        <taxon>Actinomycetota</taxon>
        <taxon>Actinomycetes</taxon>
        <taxon>Micrococcales</taxon>
        <taxon>Micrococcaceae</taxon>
        <taxon>Arthrobacter</taxon>
    </lineage>
</organism>
<reference evidence="1" key="1">
    <citation type="submission" date="2021-10" db="EMBL/GenBank/DDBJ databases">
        <title>Novel species in genus Arthrobacter.</title>
        <authorList>
            <person name="Liu Y."/>
        </authorList>
    </citation>
    <scope>NUCLEOTIDE SEQUENCE</scope>
    <source>
        <strain evidence="1">Zg-Y809</strain>
    </source>
</reference>
<protein>
    <recommendedName>
        <fullName evidence="3">Peptidase M15</fullName>
    </recommendedName>
</protein>
<dbReference type="EMBL" id="JAJFZP010000015">
    <property type="protein sequence ID" value="MCC3270870.1"/>
    <property type="molecule type" value="Genomic_DNA"/>
</dbReference>
<name>A0A9X1M4X4_9MICC</name>
<evidence type="ECO:0008006" key="3">
    <source>
        <dbReference type="Google" id="ProtNLM"/>
    </source>
</evidence>
<accession>A0A9X1M4X4</accession>
<dbReference type="Proteomes" id="UP001139264">
    <property type="component" value="Unassembled WGS sequence"/>
</dbReference>
<dbReference type="Gene3D" id="3.30.1380.10">
    <property type="match status" value="1"/>
</dbReference>
<evidence type="ECO:0000313" key="1">
    <source>
        <dbReference type="EMBL" id="MCC3270870.1"/>
    </source>
</evidence>
<sequence length="144" mass="14944">MGLDDAPNDGQPKADAGLIRAHPFRATLERLGKRGDQFGVLLDAVRAAAVDAAAEEIAVVRYGSGAEAARWVATAQTSTHVHGGAVDVAPGAVTDWLSAHGAGYGLCLVYGNEPSHFEYLPDAGTAGCPCMYPNPTEDPRMNPA</sequence>
<dbReference type="AlphaFoldDB" id="A0A9X1M4X4"/>
<evidence type="ECO:0000313" key="2">
    <source>
        <dbReference type="Proteomes" id="UP001139264"/>
    </source>
</evidence>
<gene>
    <name evidence="1" type="ORF">LJ751_16170</name>
</gene>